<dbReference type="PANTHER" id="PTHR43856:SF1">
    <property type="entry name" value="MITOCHONDRIAL CARDIOLIPIN HYDROLASE"/>
    <property type="match status" value="1"/>
</dbReference>
<evidence type="ECO:0000313" key="11">
    <source>
        <dbReference type="RefSeq" id="XP_002732130.1"/>
    </source>
</evidence>
<dbReference type="PROSITE" id="PS50035">
    <property type="entry name" value="PLD"/>
    <property type="match status" value="1"/>
</dbReference>
<sequence length="202" mass="23047">MSAGLISEMIYQVYKSTTKQKKESRLDLFHRVLFFPDKVVACKAHFRGRDGCKNVNCHFSHSDTSLSELLKYITNAKRSLDVCVFSICCHELADVLVESHERGVIVRVVTDGEQTGATGSQIGKFRSKGIQVRHDNSSFLMHHKYVIIDGEILINGSFNWTRSAVTGNHENVVITNNTELLKPFEEEFENLWELYEPSKHLK</sequence>
<protein>
    <recommendedName>
        <fullName evidence="5">Mitochondrial cardiolipin hydrolase</fullName>
    </recommendedName>
    <alternativeName>
        <fullName evidence="6">Mitochondrial phospholipase</fullName>
    </alternativeName>
</protein>
<evidence type="ECO:0000256" key="4">
    <source>
        <dbReference type="ARBA" id="ARBA00038012"/>
    </source>
</evidence>
<feature type="domain" description="C3H1-type" evidence="9">
    <location>
        <begin position="36"/>
        <end position="64"/>
    </location>
</feature>
<dbReference type="Proteomes" id="UP000694865">
    <property type="component" value="Unplaced"/>
</dbReference>
<feature type="zinc finger region" description="C3H1-type" evidence="7">
    <location>
        <begin position="36"/>
        <end position="64"/>
    </location>
</feature>
<keyword evidence="7" id="KW-0862">Zinc</keyword>
<dbReference type="InterPro" id="IPR025202">
    <property type="entry name" value="PLD-like_dom"/>
</dbReference>
<evidence type="ECO:0000256" key="1">
    <source>
        <dbReference type="ARBA" id="ARBA00022801"/>
    </source>
</evidence>
<evidence type="ECO:0000256" key="2">
    <source>
        <dbReference type="ARBA" id="ARBA00022963"/>
    </source>
</evidence>
<evidence type="ECO:0000256" key="6">
    <source>
        <dbReference type="ARBA" id="ARBA00043167"/>
    </source>
</evidence>
<dbReference type="CDD" id="cd09171">
    <property type="entry name" value="PLDc_vPLD6_like"/>
    <property type="match status" value="1"/>
</dbReference>
<dbReference type="PROSITE" id="PS50103">
    <property type="entry name" value="ZF_C3H1"/>
    <property type="match status" value="1"/>
</dbReference>
<accession>A0ABM0GKV0</accession>
<dbReference type="Pfam" id="PF13091">
    <property type="entry name" value="PLDc_2"/>
    <property type="match status" value="1"/>
</dbReference>
<gene>
    <name evidence="11" type="primary">LOC100369067</name>
</gene>
<evidence type="ECO:0000313" key="10">
    <source>
        <dbReference type="Proteomes" id="UP000694865"/>
    </source>
</evidence>
<keyword evidence="3" id="KW-0443">Lipid metabolism</keyword>
<dbReference type="SUPFAM" id="SSF56024">
    <property type="entry name" value="Phospholipase D/nuclease"/>
    <property type="match status" value="1"/>
</dbReference>
<dbReference type="PANTHER" id="PTHR43856">
    <property type="entry name" value="CARDIOLIPIN HYDROLASE"/>
    <property type="match status" value="1"/>
</dbReference>
<evidence type="ECO:0000259" key="8">
    <source>
        <dbReference type="PROSITE" id="PS50035"/>
    </source>
</evidence>
<evidence type="ECO:0000256" key="3">
    <source>
        <dbReference type="ARBA" id="ARBA00023098"/>
    </source>
</evidence>
<dbReference type="InterPro" id="IPR000571">
    <property type="entry name" value="Znf_CCCH"/>
</dbReference>
<name>A0ABM0GKV0_SACKO</name>
<keyword evidence="7" id="KW-0863">Zinc-finger</keyword>
<keyword evidence="2" id="KW-0442">Lipid degradation</keyword>
<dbReference type="InterPro" id="IPR001736">
    <property type="entry name" value="PLipase_D/transphosphatidylase"/>
</dbReference>
<reference evidence="11" key="1">
    <citation type="submission" date="2025-08" db="UniProtKB">
        <authorList>
            <consortium name="RefSeq"/>
        </authorList>
    </citation>
    <scope>IDENTIFICATION</scope>
    <source>
        <tissue evidence="11">Testes</tissue>
    </source>
</reference>
<keyword evidence="1" id="KW-0378">Hydrolase</keyword>
<dbReference type="RefSeq" id="XP_002732130.1">
    <property type="nucleotide sequence ID" value="XM_002732084.2"/>
</dbReference>
<evidence type="ECO:0000256" key="5">
    <source>
        <dbReference type="ARBA" id="ARBA00040549"/>
    </source>
</evidence>
<proteinExistence type="inferred from homology"/>
<evidence type="ECO:0000259" key="9">
    <source>
        <dbReference type="PROSITE" id="PS50103"/>
    </source>
</evidence>
<dbReference type="GeneID" id="100369067"/>
<evidence type="ECO:0000256" key="7">
    <source>
        <dbReference type="PROSITE-ProRule" id="PRU00723"/>
    </source>
</evidence>
<comment type="similarity">
    <text evidence="4">Belongs to the phospholipase D family. MitoPLD/Zucchini subfamily.</text>
</comment>
<dbReference type="InterPro" id="IPR051406">
    <property type="entry name" value="PLD_domain"/>
</dbReference>
<keyword evidence="7" id="KW-0479">Metal-binding</keyword>
<dbReference type="SMART" id="SM00155">
    <property type="entry name" value="PLDc"/>
    <property type="match status" value="1"/>
</dbReference>
<organism evidence="10 11">
    <name type="scientific">Saccoglossus kowalevskii</name>
    <name type="common">Acorn worm</name>
    <dbReference type="NCBI Taxonomy" id="10224"/>
    <lineage>
        <taxon>Eukaryota</taxon>
        <taxon>Metazoa</taxon>
        <taxon>Hemichordata</taxon>
        <taxon>Enteropneusta</taxon>
        <taxon>Harrimaniidae</taxon>
        <taxon>Saccoglossus</taxon>
    </lineage>
</organism>
<keyword evidence="10" id="KW-1185">Reference proteome</keyword>
<dbReference type="Gene3D" id="3.30.870.10">
    <property type="entry name" value="Endonuclease Chain A"/>
    <property type="match status" value="1"/>
</dbReference>
<feature type="domain" description="PLD phosphodiesterase" evidence="8">
    <location>
        <begin position="137"/>
        <end position="164"/>
    </location>
</feature>